<name>A0ABU8H6D8_9SPHN</name>
<dbReference type="InterPro" id="IPR000847">
    <property type="entry name" value="LysR_HTH_N"/>
</dbReference>
<dbReference type="InterPro" id="IPR050389">
    <property type="entry name" value="LysR-type_TF"/>
</dbReference>
<dbReference type="InterPro" id="IPR036388">
    <property type="entry name" value="WH-like_DNA-bd_sf"/>
</dbReference>
<gene>
    <name evidence="6" type="ORF">V8201_15625</name>
</gene>
<evidence type="ECO:0000259" key="5">
    <source>
        <dbReference type="PROSITE" id="PS50931"/>
    </source>
</evidence>
<dbReference type="Gene3D" id="3.40.190.10">
    <property type="entry name" value="Periplasmic binding protein-like II"/>
    <property type="match status" value="2"/>
</dbReference>
<dbReference type="Proteomes" id="UP001367771">
    <property type="component" value="Unassembled WGS sequence"/>
</dbReference>
<dbReference type="Pfam" id="PF00126">
    <property type="entry name" value="HTH_1"/>
    <property type="match status" value="1"/>
</dbReference>
<dbReference type="SUPFAM" id="SSF46785">
    <property type="entry name" value="Winged helix' DNA-binding domain"/>
    <property type="match status" value="1"/>
</dbReference>
<dbReference type="PROSITE" id="PS50931">
    <property type="entry name" value="HTH_LYSR"/>
    <property type="match status" value="1"/>
</dbReference>
<comment type="similarity">
    <text evidence="1">Belongs to the LysR transcriptional regulatory family.</text>
</comment>
<evidence type="ECO:0000256" key="4">
    <source>
        <dbReference type="ARBA" id="ARBA00023163"/>
    </source>
</evidence>
<dbReference type="SUPFAM" id="SSF53850">
    <property type="entry name" value="Periplasmic binding protein-like II"/>
    <property type="match status" value="1"/>
</dbReference>
<protein>
    <submittedName>
        <fullName evidence="6">LysR family transcriptional regulator</fullName>
    </submittedName>
</protein>
<keyword evidence="3" id="KW-0238">DNA-binding</keyword>
<dbReference type="InterPro" id="IPR005119">
    <property type="entry name" value="LysR_subst-bd"/>
</dbReference>
<dbReference type="Gene3D" id="1.10.10.10">
    <property type="entry name" value="Winged helix-like DNA-binding domain superfamily/Winged helix DNA-binding domain"/>
    <property type="match status" value="1"/>
</dbReference>
<evidence type="ECO:0000313" key="7">
    <source>
        <dbReference type="Proteomes" id="UP001367771"/>
    </source>
</evidence>
<evidence type="ECO:0000313" key="6">
    <source>
        <dbReference type="EMBL" id="MEI5688522.1"/>
    </source>
</evidence>
<feature type="domain" description="HTH lysR-type" evidence="5">
    <location>
        <begin position="6"/>
        <end position="63"/>
    </location>
</feature>
<accession>A0ABU8H6D8</accession>
<comment type="caution">
    <text evidence="6">The sequence shown here is derived from an EMBL/GenBank/DDBJ whole genome shotgun (WGS) entry which is preliminary data.</text>
</comment>
<dbReference type="RefSeq" id="WP_336545874.1">
    <property type="nucleotide sequence ID" value="NZ_JBBBDM010000010.1"/>
</dbReference>
<evidence type="ECO:0000256" key="3">
    <source>
        <dbReference type="ARBA" id="ARBA00023125"/>
    </source>
</evidence>
<keyword evidence="2" id="KW-0805">Transcription regulation</keyword>
<evidence type="ECO:0000256" key="2">
    <source>
        <dbReference type="ARBA" id="ARBA00023015"/>
    </source>
</evidence>
<dbReference type="Pfam" id="PF03466">
    <property type="entry name" value="LysR_substrate"/>
    <property type="match status" value="1"/>
</dbReference>
<dbReference type="InterPro" id="IPR036390">
    <property type="entry name" value="WH_DNA-bd_sf"/>
</dbReference>
<dbReference type="PANTHER" id="PTHR30118:SF6">
    <property type="entry name" value="HTH-TYPE TRANSCRIPTIONAL REGULATOR LEUO"/>
    <property type="match status" value="1"/>
</dbReference>
<proteinExistence type="inferred from homology"/>
<keyword evidence="7" id="KW-1185">Reference proteome</keyword>
<keyword evidence="4" id="KW-0804">Transcription</keyword>
<dbReference type="EMBL" id="JBBBDM010000010">
    <property type="protein sequence ID" value="MEI5688522.1"/>
    <property type="molecule type" value="Genomic_DNA"/>
</dbReference>
<sequence length="308" mass="34891">MRLDKFDLNLLVAFEALMAERSVTRAAQRLNLTQSATSASLKRLREAFQDELLVLHGKTMIPTPHALSLAPEIASAIVLLKNLISSATGFDPAVSERRFRIVASDYTTTVFIQPLLAQLRREAPHVRLDLLSPREDTSDRLAKGEYDLSIVPIEFADLRHPTEELWRERHVVVGWRDNPIFAQPIGVDAYAAAGHVVVQIDGRNTFIENALSQRGLLRKVEVAVPSFLQVPWLLPDTLRLSLMHERLAMLMAERLDLRIAPLPFDIPPMIQVLQYHSTRHLDQGLRWLRTRCHAVARFAPPPPDHKSE</sequence>
<organism evidence="6 7">
    <name type="scientific">Sphingomonas kyungheensis</name>
    <dbReference type="NCBI Taxonomy" id="1069987"/>
    <lineage>
        <taxon>Bacteria</taxon>
        <taxon>Pseudomonadati</taxon>
        <taxon>Pseudomonadota</taxon>
        <taxon>Alphaproteobacteria</taxon>
        <taxon>Sphingomonadales</taxon>
        <taxon>Sphingomonadaceae</taxon>
        <taxon>Sphingomonas</taxon>
    </lineage>
</organism>
<reference evidence="6 7" key="1">
    <citation type="journal article" date="2013" name="Int. J. Syst. Evol. Microbiol.">
        <title>Sphingomonas kyungheensis sp. nov., a bacterium with ginsenoside-converting activity isolated from soil of a ginseng field.</title>
        <authorList>
            <person name="Son H.M."/>
            <person name="Yang J.E."/>
            <person name="Park Y."/>
            <person name="Han C.K."/>
            <person name="Kim S.G."/>
            <person name="Kook M."/>
            <person name="Yi T.H."/>
        </authorList>
    </citation>
    <scope>NUCLEOTIDE SEQUENCE [LARGE SCALE GENOMIC DNA]</scope>
    <source>
        <strain evidence="6 7">LMG 26582</strain>
    </source>
</reference>
<dbReference type="PANTHER" id="PTHR30118">
    <property type="entry name" value="HTH-TYPE TRANSCRIPTIONAL REGULATOR LEUO-RELATED"/>
    <property type="match status" value="1"/>
</dbReference>
<evidence type="ECO:0000256" key="1">
    <source>
        <dbReference type="ARBA" id="ARBA00009437"/>
    </source>
</evidence>